<feature type="signal peptide" evidence="3">
    <location>
        <begin position="1"/>
        <end position="36"/>
    </location>
</feature>
<dbReference type="EC" id="3.4.16.4" evidence="4"/>
<keyword evidence="3" id="KW-0732">Signal</keyword>
<dbReference type="RefSeq" id="WP_281985615.1">
    <property type="nucleotide sequence ID" value="NZ_CALFBA010000161.1"/>
</dbReference>
<dbReference type="SUPFAM" id="SSF56601">
    <property type="entry name" value="beta-lactamase/transpeptidase-like"/>
    <property type="match status" value="1"/>
</dbReference>
<protein>
    <submittedName>
        <fullName evidence="4">D-alanyl-D-alanine carboxypeptidase/D-alanyl-D-alanine-endopeptidase</fullName>
        <ecNumber evidence="4">3.4.16.4</ecNumber>
    </submittedName>
</protein>
<evidence type="ECO:0000313" key="5">
    <source>
        <dbReference type="Proteomes" id="UP001479520"/>
    </source>
</evidence>
<dbReference type="Gene3D" id="3.50.80.20">
    <property type="entry name" value="D-Ala-D-Ala carboxypeptidase C, peptidase S13"/>
    <property type="match status" value="1"/>
</dbReference>
<evidence type="ECO:0000313" key="4">
    <source>
        <dbReference type="EMBL" id="WZJ21501.1"/>
    </source>
</evidence>
<dbReference type="PRINTS" id="PR00922">
    <property type="entry name" value="DADACBPTASE3"/>
</dbReference>
<evidence type="ECO:0000256" key="3">
    <source>
        <dbReference type="SAM" id="SignalP"/>
    </source>
</evidence>
<keyword evidence="5" id="KW-1185">Reference proteome</keyword>
<dbReference type="Proteomes" id="UP001479520">
    <property type="component" value="Chromosome"/>
</dbReference>
<dbReference type="InterPro" id="IPR012338">
    <property type="entry name" value="Beta-lactam/transpept-like"/>
</dbReference>
<name>A0ABZ2XJQ1_9RHOO</name>
<dbReference type="Pfam" id="PF02113">
    <property type="entry name" value="Peptidase_S13"/>
    <property type="match status" value="1"/>
</dbReference>
<dbReference type="Gene3D" id="3.40.710.10">
    <property type="entry name" value="DD-peptidase/beta-lactamase superfamily"/>
    <property type="match status" value="1"/>
</dbReference>
<dbReference type="GO" id="GO:0009002">
    <property type="term" value="F:serine-type D-Ala-D-Ala carboxypeptidase activity"/>
    <property type="evidence" value="ECO:0007669"/>
    <property type="project" value="UniProtKB-EC"/>
</dbReference>
<accession>A0ABZ2XJQ1</accession>
<reference evidence="4 5" key="1">
    <citation type="submission" date="2024-04" db="EMBL/GenBank/DDBJ databases">
        <title>Dissimilatory iodate-reducing microorganisms contribute to the enrichment of iodine in groundwater.</title>
        <authorList>
            <person name="Jiang Z."/>
        </authorList>
    </citation>
    <scope>NUCLEOTIDE SEQUENCE [LARGE SCALE GENOMIC DNA]</scope>
    <source>
        <strain evidence="4 5">NCP973</strain>
    </source>
</reference>
<organism evidence="4 5">
    <name type="scientific">Azonexus hydrophilus</name>
    <dbReference type="NCBI Taxonomy" id="418702"/>
    <lineage>
        <taxon>Bacteria</taxon>
        <taxon>Pseudomonadati</taxon>
        <taxon>Pseudomonadota</taxon>
        <taxon>Betaproteobacteria</taxon>
        <taxon>Rhodocyclales</taxon>
        <taxon>Azonexaceae</taxon>
        <taxon>Azonexus</taxon>
    </lineage>
</organism>
<keyword evidence="4" id="KW-0121">Carboxypeptidase</keyword>
<keyword evidence="2 4" id="KW-0378">Hydrolase</keyword>
<proteinExistence type="inferred from homology"/>
<evidence type="ECO:0000256" key="2">
    <source>
        <dbReference type="ARBA" id="ARBA00022801"/>
    </source>
</evidence>
<gene>
    <name evidence="4" type="primary">dacB</name>
    <name evidence="4" type="ORF">AADV58_16340</name>
</gene>
<keyword evidence="4" id="KW-0645">Protease</keyword>
<sequence>MGASDPHFFVCRTMLARPFILLLSLLALTASTPTFAQLPPPVVRALQAAQIPLDKVAVIVQPVDSATPTLAHNAEMVMNPASVMKLLTTYAALNLLGPAHTWQTTILAEQPVERGTLPGNLYLKGSGDPRFTVEHLWLLLRQLRTRGVDRIAGDIVLDRSVFASMTFDPAAFDNKPLRAYNVGPNGLLIDFQALRFTLLTTDGQARAWLESPSAGLIVDDRLQTLNGPCPGDWRDRIALALIPDGSSRRLEIRGSYAVQCGERTVNLAPLSADAHASGLILALWQELGGRIDGQVRPGQTPATAVALVRHESAALGEVVRDINKYSNNVMARQLFLTLGNDGAPASNERATRRIIDWLRTRRLDFPELVIDNGSGLSRSERISAGNMNRLLLDAWRSPVMPEFIASLPLAGIDGTMKKRLNGDAASGRAHIKTGTLNGVRTAAGYVLDANGRRHALTFFINDPRAQAGGEAIDALLNWLADSR</sequence>
<dbReference type="NCBIfam" id="TIGR00666">
    <property type="entry name" value="PBP4"/>
    <property type="match status" value="1"/>
</dbReference>
<dbReference type="PANTHER" id="PTHR30023">
    <property type="entry name" value="D-ALANYL-D-ALANINE CARBOXYPEPTIDASE"/>
    <property type="match status" value="1"/>
</dbReference>
<dbReference type="EMBL" id="CP151406">
    <property type="protein sequence ID" value="WZJ21501.1"/>
    <property type="molecule type" value="Genomic_DNA"/>
</dbReference>
<comment type="similarity">
    <text evidence="1">Belongs to the peptidase S13 family.</text>
</comment>
<dbReference type="InterPro" id="IPR000667">
    <property type="entry name" value="Peptidase_S13"/>
</dbReference>
<feature type="chain" id="PRO_5045978045" evidence="3">
    <location>
        <begin position="37"/>
        <end position="483"/>
    </location>
</feature>
<evidence type="ECO:0000256" key="1">
    <source>
        <dbReference type="ARBA" id="ARBA00006096"/>
    </source>
</evidence>
<dbReference type="PANTHER" id="PTHR30023:SF0">
    <property type="entry name" value="PENICILLIN-SENSITIVE CARBOXYPEPTIDASE A"/>
    <property type="match status" value="1"/>
</dbReference>